<name>A0A0N5AXU4_9BILA</name>
<dbReference type="Gene3D" id="1.25.10.10">
    <property type="entry name" value="Leucine-rich Repeat Variant"/>
    <property type="match status" value="1"/>
</dbReference>
<evidence type="ECO:0000259" key="8">
    <source>
        <dbReference type="Pfam" id="PF12717"/>
    </source>
</evidence>
<reference evidence="10" key="1">
    <citation type="submission" date="2016-03" db="UniProtKB">
        <authorList>
            <consortium name="WormBaseParasite"/>
        </authorList>
    </citation>
    <scope>IDENTIFICATION</scope>
</reference>
<comment type="subcellular location">
    <subcellularLocation>
        <location evidence="1">Nucleus</location>
    </subcellularLocation>
</comment>
<sequence length="1563" mass="177973">MTAAEKDEFIGQLTEFESIFNEIDDQWISLCQETNYTEYEHFAVQVQLSILSNPGLSQQLEELCGSILRYEQKAGTNEEIWTELAQQKMKVEKFVIFLWSLIERALSGKVDIQERIMGLLAASTYIAICSLNSSQAYCIFNQFLFQRSIEVLQLVYRLLTLSGFCGTLSQGANKGNKQKGGRKRRHRKDSVQEELGTELTITETLTSNEEAELKELALGALDSLFGITLQIRLVSLAGCRETGICTANLLKNLMTIDLCDKTEVDECKRRSDFQRKSKFSDRCFALMHRLVASRHSGAELVFSRIILPRLLFWTFENTVLPLQTHPTKVMELSKSLMLQFLEIRLKASTKDYECLEATLTLIENICYRCPDRSDYRLRVAGCVCQAVQLLPDCYRHKFVKFLVVLGTTSKVSCRNFSVEVTPLIIRLFGVNNLGLSVNFESEHNELQGEDKIAITMSTSQNSCSTIATQKSEQQEIESVDRRNSVEEKKKSSFKPVEELFFVLISSCFDKAPTVRSRAIVQLSGFFDDEMLRSALPSLFLKTVDQECVQYESKDKCMHNESEDPAYQLLQMLLLRSQDLKASVRKAALVALELLFPYLTSIADVRLALDCFQKRCRDESLLIRRQSVESLSKIVCTPHSFASNVIDRCWLQSVFPLTVDREQNVAKRATELIVDILIKPLLSEDSKIAWRILSIVEKEVNYRRLLLRAIVYQAKENMLSDKIVEMLLKMSKQENRVNIIWMLLNDLSLVFKVDPTLACEFWFSIPEEDPSNLTIYVSRILARSCSRLKADVCQNLLEDMERKIFDFRFPVSYIPSVYYAFAMLYNGVGEEASGVKTFRKVCEKLGTRCYQIMMDILYFSEMSQPSQCLSQDVSSRQLLRIICTMGEIVQYVPTMKVDKWFDELRLMMASDVIQHQLTNDGFQLPTPLSSRPPTRTANTQSTNDAPVNSQQTNSYVLQSGPTFLGKSVANISVLTREVRAQAVVIIGKLCLLNVKLAKACIPIFAKQVHTNKDHLVRNNIVIVVCDLCVRYTFLVDRYSEILASCLNDESTLVRKQTLVLLTNLIKEAYIRWEGQIMYRFVSTLLDSVEEIRSYAEMCLVDVLLVQFPSMISNHFIECLFYFNSVAHRSWTTKDGEEADISQLTKSALRGSKNKDKRMKLYKFMVKTFDDEAKLEIMKRISNEVFFATAEGVLNITERNVCLLLEDCYDIMCLKELKLSMSLGSSDDGDGDENDYPAEVVVSIYAVFRNAEVKKVFAKAFRITIIDNILPGIISLKYFLQDKMNGTLTRGVTQVLRELSRDHREQLDEFLASDERLKAEIEYDLRKLEVSIAFMFLEQEEKEKQRALQEERSRLMKQKSARQSIMLNKRRSEAVRRSGILSEIINAMVENEEVTVWAVDAKPAVAEGTADVLLCREKDFDEDSADKTLTAQGGSTSDQNKVVECAKESGILSKDLRSSVVPVESASLFPNCTSDTSSIKQRTEKINSSKRTMSPVFEPPVQKKHSKTLSTPLVMDGTDVIEARAISTPLHAINEVSFFNNGLSAILPSAKRKRPSKRHCEESFS</sequence>
<organism evidence="9 10">
    <name type="scientific">Syphacia muris</name>
    <dbReference type="NCBI Taxonomy" id="451379"/>
    <lineage>
        <taxon>Eukaryota</taxon>
        <taxon>Metazoa</taxon>
        <taxon>Ecdysozoa</taxon>
        <taxon>Nematoda</taxon>
        <taxon>Chromadorea</taxon>
        <taxon>Rhabditida</taxon>
        <taxon>Spirurina</taxon>
        <taxon>Oxyuridomorpha</taxon>
        <taxon>Oxyuroidea</taxon>
        <taxon>Oxyuridae</taxon>
        <taxon>Syphacia</taxon>
    </lineage>
</organism>
<dbReference type="Proteomes" id="UP000046393">
    <property type="component" value="Unplaced"/>
</dbReference>
<evidence type="ECO:0000256" key="7">
    <source>
        <dbReference type="SAM" id="MobiDB-lite"/>
    </source>
</evidence>
<dbReference type="WBParaSite" id="SMUV_0000977601-mRNA-1">
    <property type="protein sequence ID" value="SMUV_0000977601-mRNA-1"/>
    <property type="gene ID" value="SMUV_0000977601"/>
</dbReference>
<evidence type="ECO:0000256" key="4">
    <source>
        <dbReference type="ARBA" id="ARBA00023067"/>
    </source>
</evidence>
<keyword evidence="5" id="KW-0539">Nucleus</keyword>
<dbReference type="GO" id="GO:0000779">
    <property type="term" value="C:condensed chromosome, centromeric region"/>
    <property type="evidence" value="ECO:0007669"/>
    <property type="project" value="TreeGrafter"/>
</dbReference>
<keyword evidence="4" id="KW-0226">DNA condensation</keyword>
<protein>
    <submittedName>
        <fullName evidence="10">Cnd1 domain-containing protein</fullName>
    </submittedName>
</protein>
<keyword evidence="9" id="KW-1185">Reference proteome</keyword>
<dbReference type="InterPro" id="IPR026971">
    <property type="entry name" value="CND1/NCAPD3"/>
</dbReference>
<dbReference type="GO" id="GO:0051301">
    <property type="term" value="P:cell division"/>
    <property type="evidence" value="ECO:0007669"/>
    <property type="project" value="UniProtKB-KW"/>
</dbReference>
<dbReference type="Pfam" id="PF12717">
    <property type="entry name" value="Cnd1"/>
    <property type="match status" value="1"/>
</dbReference>
<dbReference type="STRING" id="451379.A0A0N5AXU4"/>
<dbReference type="PANTHER" id="PTHR14222">
    <property type="entry name" value="CONDENSIN"/>
    <property type="match status" value="1"/>
</dbReference>
<evidence type="ECO:0000256" key="1">
    <source>
        <dbReference type="ARBA" id="ARBA00004123"/>
    </source>
</evidence>
<dbReference type="SUPFAM" id="SSF48371">
    <property type="entry name" value="ARM repeat"/>
    <property type="match status" value="1"/>
</dbReference>
<dbReference type="InterPro" id="IPR011989">
    <property type="entry name" value="ARM-like"/>
</dbReference>
<evidence type="ECO:0000313" key="10">
    <source>
        <dbReference type="WBParaSite" id="SMUV_0000977601-mRNA-1"/>
    </source>
</evidence>
<evidence type="ECO:0000256" key="5">
    <source>
        <dbReference type="ARBA" id="ARBA00023242"/>
    </source>
</evidence>
<evidence type="ECO:0000256" key="2">
    <source>
        <dbReference type="ARBA" id="ARBA00022618"/>
    </source>
</evidence>
<dbReference type="GO" id="GO:0010032">
    <property type="term" value="P:meiotic chromosome condensation"/>
    <property type="evidence" value="ECO:0007669"/>
    <property type="project" value="TreeGrafter"/>
</dbReference>
<dbReference type="GO" id="GO:0042393">
    <property type="term" value="F:histone binding"/>
    <property type="evidence" value="ECO:0007669"/>
    <property type="project" value="TreeGrafter"/>
</dbReference>
<dbReference type="InterPro" id="IPR016024">
    <property type="entry name" value="ARM-type_fold"/>
</dbReference>
<evidence type="ECO:0000256" key="6">
    <source>
        <dbReference type="ARBA" id="ARBA00023306"/>
    </source>
</evidence>
<dbReference type="GO" id="GO:0000796">
    <property type="term" value="C:condensin complex"/>
    <property type="evidence" value="ECO:0007669"/>
    <property type="project" value="TreeGrafter"/>
</dbReference>
<dbReference type="PANTHER" id="PTHR14222:SF1">
    <property type="entry name" value="CONDENSIN-2 COMPLEX SUBUNIT D3"/>
    <property type="match status" value="1"/>
</dbReference>
<dbReference type="GO" id="GO:0005634">
    <property type="term" value="C:nucleus"/>
    <property type="evidence" value="ECO:0007669"/>
    <property type="project" value="UniProtKB-SubCell"/>
</dbReference>
<keyword evidence="6" id="KW-0131">Cell cycle</keyword>
<dbReference type="InterPro" id="IPR032682">
    <property type="entry name" value="Cnd1_C"/>
</dbReference>
<feature type="region of interest" description="Disordered" evidence="7">
    <location>
        <begin position="1477"/>
        <end position="1506"/>
    </location>
</feature>
<accession>A0A0N5AXU4</accession>
<keyword evidence="3" id="KW-0498">Mitosis</keyword>
<dbReference type="GO" id="GO:0007076">
    <property type="term" value="P:mitotic chromosome condensation"/>
    <property type="evidence" value="ECO:0007669"/>
    <property type="project" value="InterPro"/>
</dbReference>
<feature type="compositionally biased region" description="Low complexity" evidence="7">
    <location>
        <begin position="923"/>
        <end position="935"/>
    </location>
</feature>
<keyword evidence="2" id="KW-0132">Cell division</keyword>
<feature type="domain" description="Condensin complex subunit 1 C-terminal" evidence="8">
    <location>
        <begin position="1014"/>
        <end position="1192"/>
    </location>
</feature>
<evidence type="ECO:0000256" key="3">
    <source>
        <dbReference type="ARBA" id="ARBA00022776"/>
    </source>
</evidence>
<evidence type="ECO:0000313" key="9">
    <source>
        <dbReference type="Proteomes" id="UP000046393"/>
    </source>
</evidence>
<feature type="region of interest" description="Disordered" evidence="7">
    <location>
        <begin position="923"/>
        <end position="944"/>
    </location>
</feature>
<proteinExistence type="predicted"/>